<comment type="caution">
    <text evidence="18">The sequence shown here is derived from an EMBL/GenBank/DDBJ whole genome shotgun (WGS) entry which is preliminary data.</text>
</comment>
<evidence type="ECO:0000256" key="1">
    <source>
        <dbReference type="ARBA" id="ARBA00003314"/>
    </source>
</evidence>
<evidence type="ECO:0000256" key="10">
    <source>
        <dbReference type="ARBA" id="ARBA00022840"/>
    </source>
</evidence>
<evidence type="ECO:0000256" key="16">
    <source>
        <dbReference type="PROSITE-ProRule" id="PRU00209"/>
    </source>
</evidence>
<keyword evidence="11 16" id="KW-0694">RNA-binding</keyword>
<dbReference type="GO" id="GO:0004825">
    <property type="term" value="F:methionine-tRNA ligase activity"/>
    <property type="evidence" value="ECO:0007669"/>
    <property type="project" value="UniProtKB-EC"/>
</dbReference>
<comment type="subunit">
    <text evidence="3">Homodimer.</text>
</comment>
<dbReference type="EMBL" id="LBSA01000004">
    <property type="protein sequence ID" value="KKQ10485.1"/>
    <property type="molecule type" value="Genomic_DNA"/>
</dbReference>
<dbReference type="Proteomes" id="UP000034492">
    <property type="component" value="Unassembled WGS sequence"/>
</dbReference>
<dbReference type="GO" id="GO:0005524">
    <property type="term" value="F:ATP binding"/>
    <property type="evidence" value="ECO:0007669"/>
    <property type="project" value="UniProtKB-KW"/>
</dbReference>
<dbReference type="InterPro" id="IPR002547">
    <property type="entry name" value="tRNA-bd_dom"/>
</dbReference>
<evidence type="ECO:0000256" key="3">
    <source>
        <dbReference type="ARBA" id="ARBA00011738"/>
    </source>
</evidence>
<dbReference type="PROSITE" id="PS50886">
    <property type="entry name" value="TRBD"/>
    <property type="match status" value="1"/>
</dbReference>
<evidence type="ECO:0000256" key="4">
    <source>
        <dbReference type="ARBA" id="ARBA00012838"/>
    </source>
</evidence>
<dbReference type="CDD" id="cd02800">
    <property type="entry name" value="tRNA_bind_EcMetRS_like"/>
    <property type="match status" value="1"/>
</dbReference>
<gene>
    <name evidence="18" type="ORF">US19_C0004G0033</name>
</gene>
<comment type="subcellular location">
    <subcellularLocation>
        <location evidence="2">Cytoplasm</location>
    </subcellularLocation>
</comment>
<evidence type="ECO:0000256" key="7">
    <source>
        <dbReference type="ARBA" id="ARBA00022555"/>
    </source>
</evidence>
<evidence type="ECO:0000256" key="15">
    <source>
        <dbReference type="ARBA" id="ARBA00047364"/>
    </source>
</evidence>
<evidence type="ECO:0000256" key="11">
    <source>
        <dbReference type="ARBA" id="ARBA00022884"/>
    </source>
</evidence>
<keyword evidence="6" id="KW-0963">Cytoplasm</keyword>
<evidence type="ECO:0000256" key="5">
    <source>
        <dbReference type="ARBA" id="ARBA00018753"/>
    </source>
</evidence>
<evidence type="ECO:0000256" key="13">
    <source>
        <dbReference type="ARBA" id="ARBA00023146"/>
    </source>
</evidence>
<reference evidence="18 19" key="1">
    <citation type="journal article" date="2015" name="Nature">
        <title>rRNA introns, odd ribosomes, and small enigmatic genomes across a large radiation of phyla.</title>
        <authorList>
            <person name="Brown C.T."/>
            <person name="Hug L.A."/>
            <person name="Thomas B.C."/>
            <person name="Sharon I."/>
            <person name="Castelle C.J."/>
            <person name="Singh A."/>
            <person name="Wilkins M.J."/>
            <person name="Williams K.H."/>
            <person name="Banfield J.F."/>
        </authorList>
    </citation>
    <scope>NUCLEOTIDE SEQUENCE [LARGE SCALE GENOMIC DNA]</scope>
</reference>
<evidence type="ECO:0000313" key="18">
    <source>
        <dbReference type="EMBL" id="KKQ10485.1"/>
    </source>
</evidence>
<organism evidence="18 19">
    <name type="scientific">Candidatus Daviesbacteria bacterium GW2011_GWB1_36_5</name>
    <dbReference type="NCBI Taxonomy" id="1618426"/>
    <lineage>
        <taxon>Bacteria</taxon>
        <taxon>Candidatus Daviesiibacteriota</taxon>
    </lineage>
</organism>
<keyword evidence="8 18" id="KW-0436">Ligase</keyword>
<dbReference type="PANTHER" id="PTHR11586:SF37">
    <property type="entry name" value="TRNA-BINDING DOMAIN-CONTAINING PROTEIN"/>
    <property type="match status" value="1"/>
</dbReference>
<keyword evidence="12" id="KW-0648">Protein biosynthesis</keyword>
<keyword evidence="13" id="KW-0030">Aminoacyl-tRNA synthetase</keyword>
<evidence type="ECO:0000256" key="8">
    <source>
        <dbReference type="ARBA" id="ARBA00022598"/>
    </source>
</evidence>
<dbReference type="GO" id="GO:0000049">
    <property type="term" value="F:tRNA binding"/>
    <property type="evidence" value="ECO:0007669"/>
    <property type="project" value="UniProtKB-UniRule"/>
</dbReference>
<evidence type="ECO:0000256" key="12">
    <source>
        <dbReference type="ARBA" id="ARBA00022917"/>
    </source>
</evidence>
<dbReference type="FunFam" id="2.40.50.140:FF:000042">
    <property type="entry name" value="Methionine--tRNA ligase"/>
    <property type="match status" value="1"/>
</dbReference>
<feature type="domain" description="TRNA-binding" evidence="17">
    <location>
        <begin position="12"/>
        <end position="111"/>
    </location>
</feature>
<dbReference type="AlphaFoldDB" id="A0A0G0FAA9"/>
<evidence type="ECO:0000256" key="6">
    <source>
        <dbReference type="ARBA" id="ARBA00022490"/>
    </source>
</evidence>
<keyword evidence="9" id="KW-0547">Nucleotide-binding</keyword>
<keyword evidence="10" id="KW-0067">ATP-binding</keyword>
<dbReference type="InterPro" id="IPR051270">
    <property type="entry name" value="Tyrosine-tRNA_ligase_regulator"/>
</dbReference>
<evidence type="ECO:0000259" key="17">
    <source>
        <dbReference type="PROSITE" id="PS50886"/>
    </source>
</evidence>
<comment type="catalytic activity">
    <reaction evidence="15">
        <text>tRNA(Met) + L-methionine + ATP = L-methionyl-tRNA(Met) + AMP + diphosphate</text>
        <dbReference type="Rhea" id="RHEA:13481"/>
        <dbReference type="Rhea" id="RHEA-COMP:9667"/>
        <dbReference type="Rhea" id="RHEA-COMP:9698"/>
        <dbReference type="ChEBI" id="CHEBI:30616"/>
        <dbReference type="ChEBI" id="CHEBI:33019"/>
        <dbReference type="ChEBI" id="CHEBI:57844"/>
        <dbReference type="ChEBI" id="CHEBI:78442"/>
        <dbReference type="ChEBI" id="CHEBI:78530"/>
        <dbReference type="ChEBI" id="CHEBI:456215"/>
        <dbReference type="EC" id="6.1.1.10"/>
    </reaction>
</comment>
<dbReference type="EC" id="6.1.1.10" evidence="4"/>
<dbReference type="SUPFAM" id="SSF50249">
    <property type="entry name" value="Nucleic acid-binding proteins"/>
    <property type="match status" value="1"/>
</dbReference>
<dbReference type="PANTHER" id="PTHR11586">
    <property type="entry name" value="TRNA-AMINOACYLATION COFACTOR ARC1 FAMILY MEMBER"/>
    <property type="match status" value="1"/>
</dbReference>
<evidence type="ECO:0000256" key="9">
    <source>
        <dbReference type="ARBA" id="ARBA00022741"/>
    </source>
</evidence>
<dbReference type="GO" id="GO:0006431">
    <property type="term" value="P:methionyl-tRNA aminoacylation"/>
    <property type="evidence" value="ECO:0007669"/>
    <property type="project" value="InterPro"/>
</dbReference>
<comment type="function">
    <text evidence="1">Is required not only for elongation of protein synthesis but also for the initiation of all mRNA translation through initiator tRNA(fMet) aminoacylation.</text>
</comment>
<dbReference type="InterPro" id="IPR004495">
    <property type="entry name" value="Met-tRNA-synth_bsu_C"/>
</dbReference>
<dbReference type="Gene3D" id="2.40.50.140">
    <property type="entry name" value="Nucleic acid-binding proteins"/>
    <property type="match status" value="1"/>
</dbReference>
<proteinExistence type="predicted"/>
<evidence type="ECO:0000313" key="19">
    <source>
        <dbReference type="Proteomes" id="UP000034492"/>
    </source>
</evidence>
<name>A0A0G0FAA9_9BACT</name>
<evidence type="ECO:0000256" key="14">
    <source>
        <dbReference type="ARBA" id="ARBA00030904"/>
    </source>
</evidence>
<dbReference type="NCBIfam" id="TIGR00399">
    <property type="entry name" value="metG_C_term"/>
    <property type="match status" value="1"/>
</dbReference>
<keyword evidence="7 16" id="KW-0820">tRNA-binding</keyword>
<dbReference type="Pfam" id="PF01588">
    <property type="entry name" value="tRNA_bind"/>
    <property type="match status" value="1"/>
</dbReference>
<accession>A0A0G0FAA9</accession>
<protein>
    <recommendedName>
        <fullName evidence="5">Methionine--tRNA ligase</fullName>
        <ecNumber evidence="4">6.1.1.10</ecNumber>
    </recommendedName>
    <alternativeName>
        <fullName evidence="14">Methionyl-tRNA synthetase</fullName>
    </alternativeName>
</protein>
<evidence type="ECO:0000256" key="2">
    <source>
        <dbReference type="ARBA" id="ARBA00004496"/>
    </source>
</evidence>
<sequence>MENTKDMATIDDFVKLEMRVGTVLEAEEVEGSDKLIKQIVDFGDEKRQILSGIKKWYKPDSLVGKQFVYVTNLEPRLMMGLQSQGMLLAVGEDKPVILKPSKKVPNGSKIR</sequence>
<dbReference type="GO" id="GO:0005737">
    <property type="term" value="C:cytoplasm"/>
    <property type="evidence" value="ECO:0007669"/>
    <property type="project" value="UniProtKB-SubCell"/>
</dbReference>
<dbReference type="InterPro" id="IPR012340">
    <property type="entry name" value="NA-bd_OB-fold"/>
</dbReference>